<dbReference type="RefSeq" id="WP_378538443.1">
    <property type="nucleotide sequence ID" value="NZ_JBHSBH010000020.1"/>
</dbReference>
<keyword evidence="3" id="KW-0378">Hydrolase</keyword>
<dbReference type="Proteomes" id="UP001595847">
    <property type="component" value="Unassembled WGS sequence"/>
</dbReference>
<dbReference type="Pfam" id="PF02517">
    <property type="entry name" value="Rce1-like"/>
    <property type="match status" value="1"/>
</dbReference>
<feature type="transmembrane region" description="Helical" evidence="1">
    <location>
        <begin position="198"/>
        <end position="220"/>
    </location>
</feature>
<feature type="transmembrane region" description="Helical" evidence="1">
    <location>
        <begin position="232"/>
        <end position="252"/>
    </location>
</feature>
<feature type="transmembrane region" description="Helical" evidence="1">
    <location>
        <begin position="86"/>
        <end position="104"/>
    </location>
</feature>
<keyword evidence="1" id="KW-0812">Transmembrane</keyword>
<reference evidence="4" key="1">
    <citation type="journal article" date="2019" name="Int. J. Syst. Evol. Microbiol.">
        <title>The Global Catalogue of Microorganisms (GCM) 10K type strain sequencing project: providing services to taxonomists for standard genome sequencing and annotation.</title>
        <authorList>
            <consortium name="The Broad Institute Genomics Platform"/>
            <consortium name="The Broad Institute Genome Sequencing Center for Infectious Disease"/>
            <person name="Wu L."/>
            <person name="Ma J."/>
        </authorList>
    </citation>
    <scope>NUCLEOTIDE SEQUENCE [LARGE SCALE GENOMIC DNA]</scope>
    <source>
        <strain evidence="4">TBRC 1826</strain>
    </source>
</reference>
<feature type="domain" description="CAAX prenyl protease 2/Lysostaphin resistance protein A-like" evidence="2">
    <location>
        <begin position="201"/>
        <end position="299"/>
    </location>
</feature>
<keyword evidence="1" id="KW-1133">Transmembrane helix</keyword>
<accession>A0ABV8FYU5</accession>
<keyword evidence="1" id="KW-0472">Membrane</keyword>
<proteinExistence type="predicted"/>
<protein>
    <submittedName>
        <fullName evidence="3">CPBP family intramembrane glutamic endopeptidase</fullName>
        <ecNumber evidence="3">3.4.-.-</ecNumber>
    </submittedName>
</protein>
<evidence type="ECO:0000256" key="1">
    <source>
        <dbReference type="SAM" id="Phobius"/>
    </source>
</evidence>
<sequence length="309" mass="33532">MRRVNENPAARRAIVAAGAAVLLASAAVLYATGHTVVPGSEDYRPGPVWRVWVPVVAAMVAIRLVPWHTPSGPVDERLRGKMRGRWPRLDLFVLVVCLLGFAAADPVLSSVLHMVSPVLTPLSYFLAKVFFLFLVPVMLVGAAGVLRYDTGPDLPRLSLWVSEAWRWGGLAAIAVYALVAVSPWAAQPPMAGTEVPDRFTAVLVITISLLSSPVLEEIFFRGMLQTRLEFVLGRWPGIVTASLAYAVFSLVGGGLPNGLTVALAMTVCVQGVAGVMYGYLWSRYRNMWLNVLLHSFITLLAPVPLSFWG</sequence>
<evidence type="ECO:0000313" key="4">
    <source>
        <dbReference type="Proteomes" id="UP001595847"/>
    </source>
</evidence>
<organism evidence="3 4">
    <name type="scientific">Nocardiopsis sediminis</name>
    <dbReference type="NCBI Taxonomy" id="1778267"/>
    <lineage>
        <taxon>Bacteria</taxon>
        <taxon>Bacillati</taxon>
        <taxon>Actinomycetota</taxon>
        <taxon>Actinomycetes</taxon>
        <taxon>Streptosporangiales</taxon>
        <taxon>Nocardiopsidaceae</taxon>
        <taxon>Nocardiopsis</taxon>
    </lineage>
</organism>
<feature type="transmembrane region" description="Helical" evidence="1">
    <location>
        <begin position="287"/>
        <end position="308"/>
    </location>
</feature>
<dbReference type="EC" id="3.4.-.-" evidence="3"/>
<dbReference type="InterPro" id="IPR003675">
    <property type="entry name" value="Rce1/LyrA-like_dom"/>
</dbReference>
<comment type="caution">
    <text evidence="3">The sequence shown here is derived from an EMBL/GenBank/DDBJ whole genome shotgun (WGS) entry which is preliminary data.</text>
</comment>
<feature type="transmembrane region" description="Helical" evidence="1">
    <location>
        <begin position="47"/>
        <end position="65"/>
    </location>
</feature>
<feature type="transmembrane region" description="Helical" evidence="1">
    <location>
        <begin position="167"/>
        <end position="186"/>
    </location>
</feature>
<dbReference type="EMBL" id="JBHSBH010000020">
    <property type="protein sequence ID" value="MFC3999811.1"/>
    <property type="molecule type" value="Genomic_DNA"/>
</dbReference>
<feature type="transmembrane region" description="Helical" evidence="1">
    <location>
        <begin position="124"/>
        <end position="146"/>
    </location>
</feature>
<evidence type="ECO:0000259" key="2">
    <source>
        <dbReference type="Pfam" id="PF02517"/>
    </source>
</evidence>
<name>A0ABV8FYU5_9ACTN</name>
<dbReference type="GO" id="GO:0016787">
    <property type="term" value="F:hydrolase activity"/>
    <property type="evidence" value="ECO:0007669"/>
    <property type="project" value="UniProtKB-KW"/>
</dbReference>
<feature type="transmembrane region" description="Helical" evidence="1">
    <location>
        <begin position="258"/>
        <end position="280"/>
    </location>
</feature>
<evidence type="ECO:0000313" key="3">
    <source>
        <dbReference type="EMBL" id="MFC3999811.1"/>
    </source>
</evidence>
<gene>
    <name evidence="3" type="ORF">ACFOVU_28110</name>
</gene>
<keyword evidence="4" id="KW-1185">Reference proteome</keyword>